<feature type="binding site" evidence="6">
    <location>
        <begin position="12"/>
        <end position="14"/>
    </location>
    <ligand>
        <name>NAD(+)</name>
        <dbReference type="ChEBI" id="CHEBI:57540"/>
    </ligand>
</feature>
<dbReference type="GO" id="GO:0003677">
    <property type="term" value="F:DNA binding"/>
    <property type="evidence" value="ECO:0007669"/>
    <property type="project" value="UniProtKB-UniRule"/>
</dbReference>
<keyword evidence="5 6" id="KW-0238">DNA-binding</keyword>
<evidence type="ECO:0000256" key="2">
    <source>
        <dbReference type="ARBA" id="ARBA00022676"/>
    </source>
</evidence>
<feature type="binding site" evidence="6">
    <location>
        <position position="51"/>
    </location>
    <ligand>
        <name>NAD(+)</name>
        <dbReference type="ChEBI" id="CHEBI:57540"/>
    </ligand>
</feature>
<evidence type="ECO:0000313" key="9">
    <source>
        <dbReference type="Proteomes" id="UP000028007"/>
    </source>
</evidence>
<comment type="caution">
    <text evidence="6">Lacks conserved residue(s) required for the propagation of feature annotation.</text>
</comment>
<evidence type="ECO:0000256" key="5">
    <source>
        <dbReference type="ARBA" id="ARBA00023125"/>
    </source>
</evidence>
<dbReference type="GO" id="GO:0016779">
    <property type="term" value="F:nucleotidyltransferase activity"/>
    <property type="evidence" value="ECO:0007669"/>
    <property type="project" value="UniProtKB-UniRule"/>
</dbReference>
<name>A0A081PI20_9SPHI</name>
<dbReference type="eggNOG" id="COG4948">
    <property type="taxonomic scope" value="Bacteria"/>
</dbReference>
<evidence type="ECO:0000256" key="4">
    <source>
        <dbReference type="ARBA" id="ARBA00022695"/>
    </source>
</evidence>
<dbReference type="AlphaFoldDB" id="A0A081PI20"/>
<dbReference type="Pfam" id="PF14487">
    <property type="entry name" value="DarT"/>
    <property type="match status" value="1"/>
</dbReference>
<gene>
    <name evidence="8" type="ORF">N180_14605</name>
</gene>
<sequence length="216" mass="25184">MEIDIKKTWIFRIIPVQNLEHNLRHGLYSKNGANTIPGYLSIGSIDVITQRDTRPVKCYPDYVVNDCVPFYFSKRTPMLYNIITGHGVKPIAQSEIIYLCFKLEDLACDEFRWCYTNGNAAKWITKFFDSFDDIDVNIDWHSIKTDDFRDANADGDEDRIRKKHAEFLVLHHVPPEFIRKIVVLNPRVRAEVEAIIAAQKMDINVLVNPKQLFYFT</sequence>
<dbReference type="PROSITE" id="PS52018">
    <property type="entry name" value="DART"/>
    <property type="match status" value="1"/>
</dbReference>
<dbReference type="GO" id="GO:0016757">
    <property type="term" value="F:glycosyltransferase activity"/>
    <property type="evidence" value="ECO:0007669"/>
    <property type="project" value="UniProtKB-UniRule"/>
</dbReference>
<proteinExistence type="inferred from homology"/>
<organism evidence="8 9">
    <name type="scientific">Pedobacter antarcticus 4BY</name>
    <dbReference type="NCBI Taxonomy" id="1358423"/>
    <lineage>
        <taxon>Bacteria</taxon>
        <taxon>Pseudomonadati</taxon>
        <taxon>Bacteroidota</taxon>
        <taxon>Sphingobacteriia</taxon>
        <taxon>Sphingobacteriales</taxon>
        <taxon>Sphingobacteriaceae</taxon>
        <taxon>Pedobacter</taxon>
    </lineage>
</organism>
<feature type="domain" description="DarT" evidence="7">
    <location>
        <begin position="8"/>
        <end position="213"/>
    </location>
</feature>
<evidence type="ECO:0000256" key="6">
    <source>
        <dbReference type="PROSITE-ProRule" id="PRU01362"/>
    </source>
</evidence>
<keyword evidence="2 6" id="KW-0328">Glycosyltransferase</keyword>
<keyword evidence="4 6" id="KW-0548">Nucleotidyltransferase</keyword>
<keyword evidence="1 6" id="KW-1277">Toxin-antitoxin system</keyword>
<keyword evidence="3 6" id="KW-0808">Transferase</keyword>
<dbReference type="RefSeq" id="WP_051759800.1">
    <property type="nucleotide sequence ID" value="NZ_JNFF01000045.1"/>
</dbReference>
<dbReference type="OrthoDB" id="9813972at2"/>
<evidence type="ECO:0000259" key="7">
    <source>
        <dbReference type="PROSITE" id="PS52018"/>
    </source>
</evidence>
<evidence type="ECO:0000256" key="3">
    <source>
        <dbReference type="ARBA" id="ARBA00022679"/>
    </source>
</evidence>
<evidence type="ECO:0000256" key="1">
    <source>
        <dbReference type="ARBA" id="ARBA00022649"/>
    </source>
</evidence>
<dbReference type="Proteomes" id="UP000028007">
    <property type="component" value="Unassembled WGS sequence"/>
</dbReference>
<feature type="active site" evidence="6">
    <location>
        <position position="166"/>
    </location>
</feature>
<feature type="active site" description="Proton acceptor" evidence="6">
    <location>
        <position position="51"/>
    </location>
</feature>
<dbReference type="InterPro" id="IPR029494">
    <property type="entry name" value="DarT"/>
</dbReference>
<keyword evidence="9" id="KW-1185">Reference proteome</keyword>
<comment type="similarity">
    <text evidence="6">Belongs to the DarT ADP-ribosyltransferase family.</text>
</comment>
<accession>A0A081PI20</accession>
<reference evidence="8 9" key="1">
    <citation type="journal article" date="1992" name="Int. J. Syst. Bacteriol.">
        <title>Sphingobacterium antarcticus sp. nov. a Psychrotrophic Bacterium from the Soils of Schirmacher Oasis, Antarctica.</title>
        <authorList>
            <person name="Shivaji S."/>
            <person name="Ray M.K."/>
            <person name="Rao N.S."/>
            <person name="Saiserr L."/>
            <person name="Jagannadham M.V."/>
            <person name="Kumar G.S."/>
            <person name="Reddy G."/>
            <person name="Bhargava P.M."/>
        </authorList>
    </citation>
    <scope>NUCLEOTIDE SEQUENCE [LARGE SCALE GENOMIC DNA]</scope>
    <source>
        <strain evidence="8 9">4BY</strain>
    </source>
</reference>
<protein>
    <recommendedName>
        <fullName evidence="7">DarT domain-containing protein</fullName>
    </recommendedName>
</protein>
<comment type="catalytic activity">
    <reaction evidence="6">
        <text>a thymidine in DNA + NAD(+) = an N-(ADP-alpha-D-ribosyl)-thymidine in DNA + nicotinamide + H(+)</text>
        <dbReference type="Rhea" id="RHEA:71651"/>
        <dbReference type="Rhea" id="RHEA-COMP:13556"/>
        <dbReference type="Rhea" id="RHEA-COMP:18051"/>
        <dbReference type="ChEBI" id="CHEBI:15378"/>
        <dbReference type="ChEBI" id="CHEBI:17154"/>
        <dbReference type="ChEBI" id="CHEBI:57540"/>
        <dbReference type="ChEBI" id="CHEBI:137386"/>
        <dbReference type="ChEBI" id="CHEBI:191199"/>
    </reaction>
</comment>
<evidence type="ECO:0000313" key="8">
    <source>
        <dbReference type="EMBL" id="KEQ30343.1"/>
    </source>
</evidence>
<dbReference type="EMBL" id="JNFF01000045">
    <property type="protein sequence ID" value="KEQ30343.1"/>
    <property type="molecule type" value="Genomic_DNA"/>
</dbReference>
<comment type="caution">
    <text evidence="8">The sequence shown here is derived from an EMBL/GenBank/DDBJ whole genome shotgun (WGS) entry which is preliminary data.</text>
</comment>